<gene>
    <name evidence="4" type="ORF">ZIOFF_009637</name>
</gene>
<reference evidence="4 5" key="1">
    <citation type="submission" date="2020-08" db="EMBL/GenBank/DDBJ databases">
        <title>Plant Genome Project.</title>
        <authorList>
            <person name="Zhang R.-G."/>
        </authorList>
    </citation>
    <scope>NUCLEOTIDE SEQUENCE [LARGE SCALE GENOMIC DNA]</scope>
    <source>
        <tissue evidence="4">Rhizome</tissue>
    </source>
</reference>
<name>A0A8J5I309_ZINOF</name>
<dbReference type="GO" id="GO:0016788">
    <property type="term" value="F:hydrolase activity, acting on ester bonds"/>
    <property type="evidence" value="ECO:0007669"/>
    <property type="project" value="InterPro"/>
</dbReference>
<dbReference type="AlphaFoldDB" id="A0A8J5I309"/>
<protein>
    <recommendedName>
        <fullName evidence="6">GDSL esterase/lipase</fullName>
    </recommendedName>
</protein>
<evidence type="ECO:0000256" key="2">
    <source>
        <dbReference type="ARBA" id="ARBA00023180"/>
    </source>
</evidence>
<keyword evidence="3" id="KW-0472">Membrane</keyword>
<evidence type="ECO:0000313" key="5">
    <source>
        <dbReference type="Proteomes" id="UP000734854"/>
    </source>
</evidence>
<evidence type="ECO:0000256" key="3">
    <source>
        <dbReference type="SAM" id="Phobius"/>
    </source>
</evidence>
<evidence type="ECO:0008006" key="6">
    <source>
        <dbReference type="Google" id="ProtNLM"/>
    </source>
</evidence>
<accession>A0A8J5I309</accession>
<evidence type="ECO:0000313" key="4">
    <source>
        <dbReference type="EMBL" id="KAG6527526.1"/>
    </source>
</evidence>
<keyword evidence="2" id="KW-0325">Glycoprotein</keyword>
<dbReference type="InterPro" id="IPR001087">
    <property type="entry name" value="GDSL"/>
</dbReference>
<proteinExistence type="inferred from homology"/>
<feature type="transmembrane region" description="Helical" evidence="3">
    <location>
        <begin position="21"/>
        <end position="42"/>
    </location>
</feature>
<keyword evidence="5" id="KW-1185">Reference proteome</keyword>
<evidence type="ECO:0000256" key="1">
    <source>
        <dbReference type="ARBA" id="ARBA00008668"/>
    </source>
</evidence>
<keyword evidence="3" id="KW-1133">Transmembrane helix</keyword>
<dbReference type="InterPro" id="IPR036514">
    <property type="entry name" value="SGNH_hydro_sf"/>
</dbReference>
<dbReference type="Proteomes" id="UP000734854">
    <property type="component" value="Unassembled WGS sequence"/>
</dbReference>
<dbReference type="PANTHER" id="PTHR22835:SF275">
    <property type="entry name" value="OS01G0331100 PROTEIN"/>
    <property type="match status" value="1"/>
</dbReference>
<sequence length="306" mass="33340">MAVCVTAKSKSERKRIEMTSCCLSFVGCFLVPSLLVLLLLTLPVDSGCVGGHGAVFNFGDSNSDTGAFSAGLGVQLSLPGWIGVARREHPGESINASYLSPYLESLGSDFRGGANFAFSGASTLPPNVPFSLAIQVQQFLRFKSRSMELVAQGTRGLIDSEAFESGLYVFDIGQNALAGAFSRSPSYNHVIRRIPSMNIYEIGGRNFRIHNTGPLGCLPQKLAQPRKDDSSLDENGCLIPYNNASKEFNAKLSTLCDELSLELKNATFVYVDVYAVKYDLIANYREYGELLFFMFLSSTKNLIDTL</sequence>
<keyword evidence="3" id="KW-0812">Transmembrane</keyword>
<comment type="caution">
    <text evidence="4">The sequence shown here is derived from an EMBL/GenBank/DDBJ whole genome shotgun (WGS) entry which is preliminary data.</text>
</comment>
<organism evidence="4 5">
    <name type="scientific">Zingiber officinale</name>
    <name type="common">Ginger</name>
    <name type="synonym">Amomum zingiber</name>
    <dbReference type="NCBI Taxonomy" id="94328"/>
    <lineage>
        <taxon>Eukaryota</taxon>
        <taxon>Viridiplantae</taxon>
        <taxon>Streptophyta</taxon>
        <taxon>Embryophyta</taxon>
        <taxon>Tracheophyta</taxon>
        <taxon>Spermatophyta</taxon>
        <taxon>Magnoliopsida</taxon>
        <taxon>Liliopsida</taxon>
        <taxon>Zingiberales</taxon>
        <taxon>Zingiberaceae</taxon>
        <taxon>Zingiber</taxon>
    </lineage>
</organism>
<dbReference type="Pfam" id="PF00657">
    <property type="entry name" value="Lipase_GDSL"/>
    <property type="match status" value="1"/>
</dbReference>
<dbReference type="PANTHER" id="PTHR22835">
    <property type="entry name" value="ZINC FINGER FYVE DOMAIN CONTAINING PROTEIN"/>
    <property type="match status" value="1"/>
</dbReference>
<comment type="similarity">
    <text evidence="1">Belongs to the 'GDSL' lipolytic enzyme family.</text>
</comment>
<dbReference type="Gene3D" id="3.40.50.1110">
    <property type="entry name" value="SGNH hydrolase"/>
    <property type="match status" value="1"/>
</dbReference>
<dbReference type="EMBL" id="JACMSC010000003">
    <property type="protein sequence ID" value="KAG6527526.1"/>
    <property type="molecule type" value="Genomic_DNA"/>
</dbReference>